<name>A0AAV4EHU9_9GAST</name>
<accession>A0AAV4EHU9</accession>
<gene>
    <name evidence="1" type="ORF">ElyMa_003536200</name>
</gene>
<evidence type="ECO:0000313" key="2">
    <source>
        <dbReference type="Proteomes" id="UP000762676"/>
    </source>
</evidence>
<dbReference type="EMBL" id="BMAT01007240">
    <property type="protein sequence ID" value="GFR60597.1"/>
    <property type="molecule type" value="Genomic_DNA"/>
</dbReference>
<dbReference type="AlphaFoldDB" id="A0AAV4EHU9"/>
<dbReference type="Proteomes" id="UP000762676">
    <property type="component" value="Unassembled WGS sequence"/>
</dbReference>
<keyword evidence="2" id="KW-1185">Reference proteome</keyword>
<reference evidence="1 2" key="1">
    <citation type="journal article" date="2021" name="Elife">
        <title>Chloroplast acquisition without the gene transfer in kleptoplastic sea slugs, Plakobranchus ocellatus.</title>
        <authorList>
            <person name="Maeda T."/>
            <person name="Takahashi S."/>
            <person name="Yoshida T."/>
            <person name="Shimamura S."/>
            <person name="Takaki Y."/>
            <person name="Nagai Y."/>
            <person name="Toyoda A."/>
            <person name="Suzuki Y."/>
            <person name="Arimoto A."/>
            <person name="Ishii H."/>
            <person name="Satoh N."/>
            <person name="Nishiyama T."/>
            <person name="Hasebe M."/>
            <person name="Maruyama T."/>
            <person name="Minagawa J."/>
            <person name="Obokata J."/>
            <person name="Shigenobu S."/>
        </authorList>
    </citation>
    <scope>NUCLEOTIDE SEQUENCE [LARGE SCALE GENOMIC DNA]</scope>
</reference>
<proteinExistence type="predicted"/>
<protein>
    <submittedName>
        <fullName evidence="1">Uncharacterized protein</fullName>
    </submittedName>
</protein>
<sequence>MINQFLYRRGMPPCHNALMKHGKRANYNVSSHDMETSISSISESSLTRRKWLDTDRFGNDSLELDWCDGQILLSEITDILDDIDCEFTQEHAMNDQSCDAIKRFEDSKETGSGYVCAPLGSSTAGHHQRCFTPTVVFPNAICLVSFTAFSPYTYTAISMINAESRFVTEYDTSPLDAIPRGIFLGP</sequence>
<organism evidence="1 2">
    <name type="scientific">Elysia marginata</name>
    <dbReference type="NCBI Taxonomy" id="1093978"/>
    <lineage>
        <taxon>Eukaryota</taxon>
        <taxon>Metazoa</taxon>
        <taxon>Spiralia</taxon>
        <taxon>Lophotrochozoa</taxon>
        <taxon>Mollusca</taxon>
        <taxon>Gastropoda</taxon>
        <taxon>Heterobranchia</taxon>
        <taxon>Euthyneura</taxon>
        <taxon>Panpulmonata</taxon>
        <taxon>Sacoglossa</taxon>
        <taxon>Placobranchoidea</taxon>
        <taxon>Plakobranchidae</taxon>
        <taxon>Elysia</taxon>
    </lineage>
</organism>
<evidence type="ECO:0000313" key="1">
    <source>
        <dbReference type="EMBL" id="GFR60597.1"/>
    </source>
</evidence>
<comment type="caution">
    <text evidence="1">The sequence shown here is derived from an EMBL/GenBank/DDBJ whole genome shotgun (WGS) entry which is preliminary data.</text>
</comment>